<dbReference type="InterPro" id="IPR036038">
    <property type="entry name" value="Aminotransferase-like"/>
</dbReference>
<evidence type="ECO:0000256" key="2">
    <source>
        <dbReference type="ARBA" id="ARBA00014472"/>
    </source>
</evidence>
<name>A0ABW0FTW0_9CAUL</name>
<comment type="caution">
    <text evidence="3">The sequence shown here is derived from an EMBL/GenBank/DDBJ whole genome shotgun (WGS) entry which is preliminary data.</text>
</comment>
<gene>
    <name evidence="3" type="ORF">ACFPIE_14720</name>
</gene>
<dbReference type="PANTHER" id="PTHR42743:SF2">
    <property type="entry name" value="AMINODEOXYCHORISMATE LYASE"/>
    <property type="match status" value="1"/>
</dbReference>
<keyword evidence="3" id="KW-0032">Aminotransferase</keyword>
<comment type="similarity">
    <text evidence="1">Belongs to the class-IV pyridoxal-phosphate-dependent aminotransferase family.</text>
</comment>
<reference evidence="4" key="1">
    <citation type="journal article" date="2019" name="Int. J. Syst. Evol. Microbiol.">
        <title>The Global Catalogue of Microorganisms (GCM) 10K type strain sequencing project: providing services to taxonomists for standard genome sequencing and annotation.</title>
        <authorList>
            <consortium name="The Broad Institute Genomics Platform"/>
            <consortium name="The Broad Institute Genome Sequencing Center for Infectious Disease"/>
            <person name="Wu L."/>
            <person name="Ma J."/>
        </authorList>
    </citation>
    <scope>NUCLEOTIDE SEQUENCE [LARGE SCALE GENOMIC DNA]</scope>
    <source>
        <strain evidence="4">JCM 12125</strain>
    </source>
</reference>
<evidence type="ECO:0000313" key="4">
    <source>
        <dbReference type="Proteomes" id="UP001596152"/>
    </source>
</evidence>
<accession>A0ABW0FTW0</accession>
<dbReference type="NCBIfam" id="NF006734">
    <property type="entry name" value="PRK09266.1"/>
    <property type="match status" value="1"/>
</dbReference>
<sequence>MNDLLIDGLPPTEADLRYQALVNYGAYTSFRIEDGGVRGLDLHLARLEASALELFGLPVGKDRLRHLIRTAVADRRDAWLRVSLFAPDILPRSPSAEVTPKVQTWISPPPPPLATSVRAQVRTYVRTDAHIKHTAIFPLISARRLARQAGFDDVLFADADGLISEGATWNVGFLSSDTVVWPEAPMLDGVAQTLIRAGLSTVGLRSAIRPIRLADLAAFDAAFLCNSATPACPITAIGDHAFAVDPDRIERLQTAWASNPVQVI</sequence>
<proteinExistence type="inferred from homology"/>
<dbReference type="Gene3D" id="3.30.470.10">
    <property type="match status" value="1"/>
</dbReference>
<dbReference type="InterPro" id="IPR043132">
    <property type="entry name" value="BCAT-like_C"/>
</dbReference>
<dbReference type="Proteomes" id="UP001596152">
    <property type="component" value="Unassembled WGS sequence"/>
</dbReference>
<organism evidence="3 4">
    <name type="scientific">Brevundimonas staleyi</name>
    <dbReference type="NCBI Taxonomy" id="74326"/>
    <lineage>
        <taxon>Bacteria</taxon>
        <taxon>Pseudomonadati</taxon>
        <taxon>Pseudomonadota</taxon>
        <taxon>Alphaproteobacteria</taxon>
        <taxon>Caulobacterales</taxon>
        <taxon>Caulobacteraceae</taxon>
        <taxon>Brevundimonas</taxon>
    </lineage>
</organism>
<dbReference type="Pfam" id="PF01063">
    <property type="entry name" value="Aminotran_4"/>
    <property type="match status" value="1"/>
</dbReference>
<dbReference type="GO" id="GO:0008483">
    <property type="term" value="F:transaminase activity"/>
    <property type="evidence" value="ECO:0007669"/>
    <property type="project" value="UniProtKB-KW"/>
</dbReference>
<dbReference type="RefSeq" id="WP_374036835.1">
    <property type="nucleotide sequence ID" value="NZ_CP169082.1"/>
</dbReference>
<dbReference type="EMBL" id="JBHSLF010000040">
    <property type="protein sequence ID" value="MFC5345170.1"/>
    <property type="molecule type" value="Genomic_DNA"/>
</dbReference>
<dbReference type="InterPro" id="IPR050571">
    <property type="entry name" value="Class-IV_PLP-Dep_Aminotrnsfr"/>
</dbReference>
<keyword evidence="4" id="KW-1185">Reference proteome</keyword>
<keyword evidence="3" id="KW-0808">Transferase</keyword>
<dbReference type="InterPro" id="IPR043131">
    <property type="entry name" value="BCAT-like_N"/>
</dbReference>
<dbReference type="SUPFAM" id="SSF56752">
    <property type="entry name" value="D-aminoacid aminotransferase-like PLP-dependent enzymes"/>
    <property type="match status" value="1"/>
</dbReference>
<evidence type="ECO:0000313" key="3">
    <source>
        <dbReference type="EMBL" id="MFC5345170.1"/>
    </source>
</evidence>
<dbReference type="InterPro" id="IPR001544">
    <property type="entry name" value="Aminotrans_IV"/>
</dbReference>
<protein>
    <recommendedName>
        <fullName evidence="2">Probable branched-chain-amino-acid aminotransferase</fullName>
    </recommendedName>
</protein>
<dbReference type="PANTHER" id="PTHR42743">
    <property type="entry name" value="AMINO-ACID AMINOTRANSFERASE"/>
    <property type="match status" value="1"/>
</dbReference>
<dbReference type="Gene3D" id="3.20.10.10">
    <property type="entry name" value="D-amino Acid Aminotransferase, subunit A, domain 2"/>
    <property type="match status" value="1"/>
</dbReference>
<evidence type="ECO:0000256" key="1">
    <source>
        <dbReference type="ARBA" id="ARBA00009320"/>
    </source>
</evidence>